<accession>A0ABQ7U2S6</accession>
<evidence type="ECO:0000313" key="1">
    <source>
        <dbReference type="EMBL" id="KAH0740628.1"/>
    </source>
</evidence>
<evidence type="ECO:0000313" key="2">
    <source>
        <dbReference type="Proteomes" id="UP000826656"/>
    </source>
</evidence>
<dbReference type="Proteomes" id="UP000826656">
    <property type="component" value="Unassembled WGS sequence"/>
</dbReference>
<gene>
    <name evidence="1" type="ORF">KY290_033671</name>
</gene>
<dbReference type="EMBL" id="JAIVGD010000026">
    <property type="protein sequence ID" value="KAH0740628.1"/>
    <property type="molecule type" value="Genomic_DNA"/>
</dbReference>
<comment type="caution">
    <text evidence="1">The sequence shown here is derived from an EMBL/GenBank/DDBJ whole genome shotgun (WGS) entry which is preliminary data.</text>
</comment>
<organism evidence="1 2">
    <name type="scientific">Solanum tuberosum</name>
    <name type="common">Potato</name>
    <dbReference type="NCBI Taxonomy" id="4113"/>
    <lineage>
        <taxon>Eukaryota</taxon>
        <taxon>Viridiplantae</taxon>
        <taxon>Streptophyta</taxon>
        <taxon>Embryophyta</taxon>
        <taxon>Tracheophyta</taxon>
        <taxon>Spermatophyta</taxon>
        <taxon>Magnoliopsida</taxon>
        <taxon>eudicotyledons</taxon>
        <taxon>Gunneridae</taxon>
        <taxon>Pentapetalae</taxon>
        <taxon>asterids</taxon>
        <taxon>lamiids</taxon>
        <taxon>Solanales</taxon>
        <taxon>Solanaceae</taxon>
        <taxon>Solanoideae</taxon>
        <taxon>Solaneae</taxon>
        <taxon>Solanum</taxon>
    </lineage>
</organism>
<reference evidence="1 2" key="1">
    <citation type="journal article" date="2021" name="bioRxiv">
        <title>Chromosome-scale and haplotype-resolved genome assembly of a tetraploid potato cultivar.</title>
        <authorList>
            <person name="Sun H."/>
            <person name="Jiao W.-B."/>
            <person name="Krause K."/>
            <person name="Campoy J.A."/>
            <person name="Goel M."/>
            <person name="Folz-Donahue K."/>
            <person name="Kukat C."/>
            <person name="Huettel B."/>
            <person name="Schneeberger K."/>
        </authorList>
    </citation>
    <scope>NUCLEOTIDE SEQUENCE [LARGE SCALE GENOMIC DNA]</scope>
    <source>
        <strain evidence="1">SolTubOtavaFocal</strain>
        <tissue evidence="1">Leaves</tissue>
    </source>
</reference>
<sequence>MPRGFKVDIIVSGKAGKSGANNFILKCLVIENQENVELFLDFLLGNAKEKLLFCWSAICNLQSGTAALCNLELLASSIIAAI</sequence>
<protein>
    <submittedName>
        <fullName evidence="1">Uncharacterized protein</fullName>
    </submittedName>
</protein>
<keyword evidence="2" id="KW-1185">Reference proteome</keyword>
<name>A0ABQ7U2S6_SOLTU</name>
<proteinExistence type="predicted"/>